<name>A0A8H4QIT9_9AGAR</name>
<proteinExistence type="inferred from homology"/>
<dbReference type="InterPro" id="IPR029058">
    <property type="entry name" value="AB_hydrolase_fold"/>
</dbReference>
<evidence type="ECO:0000313" key="7">
    <source>
        <dbReference type="EMBL" id="KAF4611900.1"/>
    </source>
</evidence>
<keyword evidence="5" id="KW-0732">Signal</keyword>
<dbReference type="GO" id="GO:0006629">
    <property type="term" value="P:lipid metabolic process"/>
    <property type="evidence" value="ECO:0007669"/>
    <property type="project" value="InterPro"/>
</dbReference>
<comment type="catalytic activity">
    <reaction evidence="3">
        <text>a diacylglycerol + H2O = a monoacylglycerol + a fatty acid + H(+)</text>
        <dbReference type="Rhea" id="RHEA:32731"/>
        <dbReference type="ChEBI" id="CHEBI:15377"/>
        <dbReference type="ChEBI" id="CHEBI:15378"/>
        <dbReference type="ChEBI" id="CHEBI:17408"/>
        <dbReference type="ChEBI" id="CHEBI:18035"/>
        <dbReference type="ChEBI" id="CHEBI:28868"/>
    </reaction>
</comment>
<feature type="chain" id="PRO_5034897526" description="Fungal lipase-type domain-containing protein" evidence="5">
    <location>
        <begin position="21"/>
        <end position="340"/>
    </location>
</feature>
<sequence length="340" mass="36709">MQPIDVFLPILLFLTGAVLAAPAAVPAPSGLVDLGKRQRPGQGISILTTAEVHTFRPFTYFASTAYCQPENTLAWNCGANCLANPDFIPTASGGNGSTVQFWYVGYSPSEAAVVVAHQGTDVQEIEAVATDLDLIQTILDEANFPGISPTVRVHRGFYEAHARSAAEILAAVRQTIRAHGARRIVTVGHSLGAALALLDGVFLPLHIREPGIEFESITYGMPRVGNQVFADYVDSNLNLRHIANKKDPIPTVPPSEIHIQIVMIAKHLTTYHLASSFLSLGFLNYRNPAGEIHITENNDWVHCPGQDNPSTLCIVGVVPNIFEGSRENHSGPFDGIVMDC</sequence>
<comment type="caution">
    <text evidence="7">The sequence shown here is derived from an EMBL/GenBank/DDBJ whole genome shotgun (WGS) entry which is preliminary data.</text>
</comment>
<dbReference type="CDD" id="cd00519">
    <property type="entry name" value="Lipase_3"/>
    <property type="match status" value="1"/>
</dbReference>
<reference evidence="7 8" key="1">
    <citation type="submission" date="2019-12" db="EMBL/GenBank/DDBJ databases">
        <authorList>
            <person name="Floudas D."/>
            <person name="Bentzer J."/>
            <person name="Ahren D."/>
            <person name="Johansson T."/>
            <person name="Persson P."/>
            <person name="Tunlid A."/>
        </authorList>
    </citation>
    <scope>NUCLEOTIDE SEQUENCE [LARGE SCALE GENOMIC DNA]</scope>
    <source>
        <strain evidence="7 8">CBS 102.39</strain>
    </source>
</reference>
<dbReference type="EMBL" id="JAACJL010000057">
    <property type="protein sequence ID" value="KAF4611900.1"/>
    <property type="molecule type" value="Genomic_DNA"/>
</dbReference>
<protein>
    <recommendedName>
        <fullName evidence="6">Fungal lipase-type domain-containing protein</fullName>
    </recommendedName>
</protein>
<evidence type="ECO:0000256" key="4">
    <source>
        <dbReference type="ARBA" id="ARBA00048461"/>
    </source>
</evidence>
<dbReference type="Gene3D" id="3.40.50.1820">
    <property type="entry name" value="alpha/beta hydrolase"/>
    <property type="match status" value="1"/>
</dbReference>
<evidence type="ECO:0000259" key="6">
    <source>
        <dbReference type="Pfam" id="PF01764"/>
    </source>
</evidence>
<dbReference type="InterPro" id="IPR002921">
    <property type="entry name" value="Fungal_lipase-type"/>
</dbReference>
<dbReference type="Pfam" id="PF01764">
    <property type="entry name" value="Lipase_3"/>
    <property type="match status" value="1"/>
</dbReference>
<organism evidence="7 8">
    <name type="scientific">Agrocybe pediades</name>
    <dbReference type="NCBI Taxonomy" id="84607"/>
    <lineage>
        <taxon>Eukaryota</taxon>
        <taxon>Fungi</taxon>
        <taxon>Dikarya</taxon>
        <taxon>Basidiomycota</taxon>
        <taxon>Agaricomycotina</taxon>
        <taxon>Agaricomycetes</taxon>
        <taxon>Agaricomycetidae</taxon>
        <taxon>Agaricales</taxon>
        <taxon>Agaricineae</taxon>
        <taxon>Strophariaceae</taxon>
        <taxon>Agrocybe</taxon>
    </lineage>
</organism>
<dbReference type="PANTHER" id="PTHR45856">
    <property type="entry name" value="ALPHA/BETA-HYDROLASES SUPERFAMILY PROTEIN"/>
    <property type="match status" value="1"/>
</dbReference>
<feature type="domain" description="Fungal lipase-type" evidence="6">
    <location>
        <begin position="114"/>
        <end position="255"/>
    </location>
</feature>
<dbReference type="AlphaFoldDB" id="A0A8H4QIT9"/>
<feature type="signal peptide" evidence="5">
    <location>
        <begin position="1"/>
        <end position="20"/>
    </location>
</feature>
<dbReference type="Proteomes" id="UP000521872">
    <property type="component" value="Unassembled WGS sequence"/>
</dbReference>
<comment type="similarity">
    <text evidence="2">Belongs to the AB hydrolase superfamily. Lipase family. Class 3 subfamily.</text>
</comment>
<dbReference type="SUPFAM" id="SSF53474">
    <property type="entry name" value="alpha/beta-Hydrolases"/>
    <property type="match status" value="1"/>
</dbReference>
<keyword evidence="8" id="KW-1185">Reference proteome</keyword>
<dbReference type="PANTHER" id="PTHR45856:SF25">
    <property type="entry name" value="FUNGAL LIPASE-LIKE DOMAIN-CONTAINING PROTEIN"/>
    <property type="match status" value="1"/>
</dbReference>
<gene>
    <name evidence="7" type="ORF">D9613_004405</name>
</gene>
<keyword evidence="1" id="KW-1015">Disulfide bond</keyword>
<evidence type="ECO:0000313" key="8">
    <source>
        <dbReference type="Proteomes" id="UP000521872"/>
    </source>
</evidence>
<comment type="catalytic activity">
    <reaction evidence="4">
        <text>a monoacylglycerol + H2O = glycerol + a fatty acid + H(+)</text>
        <dbReference type="Rhea" id="RHEA:15245"/>
        <dbReference type="ChEBI" id="CHEBI:15377"/>
        <dbReference type="ChEBI" id="CHEBI:15378"/>
        <dbReference type="ChEBI" id="CHEBI:17408"/>
        <dbReference type="ChEBI" id="CHEBI:17754"/>
        <dbReference type="ChEBI" id="CHEBI:28868"/>
    </reaction>
</comment>
<evidence type="ECO:0000256" key="3">
    <source>
        <dbReference type="ARBA" id="ARBA00047591"/>
    </source>
</evidence>
<evidence type="ECO:0000256" key="5">
    <source>
        <dbReference type="SAM" id="SignalP"/>
    </source>
</evidence>
<accession>A0A8H4QIT9</accession>
<evidence type="ECO:0000256" key="2">
    <source>
        <dbReference type="ARBA" id="ARBA00043996"/>
    </source>
</evidence>
<evidence type="ECO:0000256" key="1">
    <source>
        <dbReference type="ARBA" id="ARBA00023157"/>
    </source>
</evidence>
<dbReference type="InterPro" id="IPR051218">
    <property type="entry name" value="Sec_MonoDiacylglyc_Lipase"/>
</dbReference>